<dbReference type="InterPro" id="IPR006683">
    <property type="entry name" value="Thioestr_dom"/>
</dbReference>
<evidence type="ECO:0000256" key="2">
    <source>
        <dbReference type="ARBA" id="ARBA00022801"/>
    </source>
</evidence>
<dbReference type="PANTHER" id="PTHR31793">
    <property type="entry name" value="4-HYDROXYBENZOYL-COA THIOESTERASE FAMILY MEMBER"/>
    <property type="match status" value="1"/>
</dbReference>
<gene>
    <name evidence="4" type="ORF">GCM10009422_15720</name>
</gene>
<proteinExistence type="inferred from homology"/>
<dbReference type="CDD" id="cd00586">
    <property type="entry name" value="4HBT"/>
    <property type="match status" value="1"/>
</dbReference>
<evidence type="ECO:0000259" key="3">
    <source>
        <dbReference type="Pfam" id="PF03061"/>
    </source>
</evidence>
<dbReference type="SUPFAM" id="SSF54637">
    <property type="entry name" value="Thioesterase/thiol ester dehydrase-isomerase"/>
    <property type="match status" value="1"/>
</dbReference>
<evidence type="ECO:0000313" key="4">
    <source>
        <dbReference type="EMBL" id="GAA0620862.1"/>
    </source>
</evidence>
<protein>
    <submittedName>
        <fullName evidence="4">Thioesterase family protein</fullName>
    </submittedName>
</protein>
<organism evidence="4 5">
    <name type="scientific">Brevundimonas kwangchunensis</name>
    <dbReference type="NCBI Taxonomy" id="322163"/>
    <lineage>
        <taxon>Bacteria</taxon>
        <taxon>Pseudomonadati</taxon>
        <taxon>Pseudomonadota</taxon>
        <taxon>Alphaproteobacteria</taxon>
        <taxon>Caulobacterales</taxon>
        <taxon>Caulobacteraceae</taxon>
        <taxon>Brevundimonas</taxon>
    </lineage>
</organism>
<dbReference type="PANTHER" id="PTHR31793:SF27">
    <property type="entry name" value="NOVEL THIOESTERASE SUPERFAMILY DOMAIN AND SAPOSIN A-TYPE DOMAIN CONTAINING PROTEIN (0610012H03RIK)"/>
    <property type="match status" value="1"/>
</dbReference>
<evidence type="ECO:0000313" key="5">
    <source>
        <dbReference type="Proteomes" id="UP001501352"/>
    </source>
</evidence>
<dbReference type="InterPro" id="IPR029069">
    <property type="entry name" value="HotDog_dom_sf"/>
</dbReference>
<dbReference type="Proteomes" id="UP001501352">
    <property type="component" value="Unassembled WGS sequence"/>
</dbReference>
<sequence>MAAFDTPSIPGDFAFFEPKRVRWSEVDMQGVVFNPNYLVYADVAMTEYMRAIGLPGAEGLATLGIDMFAAGAKVDFRASARFDDMLRMGARIERFGRTSFQPRVGIFRGDELLADVGLTYVCVALGDGRSTVPVPQAFIDAAAAMDGR</sequence>
<accession>A0ABP3S337</accession>
<keyword evidence="2" id="KW-0378">Hydrolase</keyword>
<dbReference type="PIRSF" id="PIRSF003230">
    <property type="entry name" value="YbgC"/>
    <property type="match status" value="1"/>
</dbReference>
<name>A0ABP3S337_9CAUL</name>
<dbReference type="Gene3D" id="3.10.129.10">
    <property type="entry name" value="Hotdog Thioesterase"/>
    <property type="match status" value="1"/>
</dbReference>
<dbReference type="InterPro" id="IPR050563">
    <property type="entry name" value="4-hydroxybenzoyl-CoA_TE"/>
</dbReference>
<keyword evidence="5" id="KW-1185">Reference proteome</keyword>
<dbReference type="RefSeq" id="WP_343792453.1">
    <property type="nucleotide sequence ID" value="NZ_BAAAGA010000003.1"/>
</dbReference>
<dbReference type="InterPro" id="IPR006684">
    <property type="entry name" value="YbgC/YbaW"/>
</dbReference>
<dbReference type="EMBL" id="BAAAGA010000003">
    <property type="protein sequence ID" value="GAA0620862.1"/>
    <property type="molecule type" value="Genomic_DNA"/>
</dbReference>
<comment type="similarity">
    <text evidence="1">Belongs to the 4-hydroxybenzoyl-CoA thioesterase family.</text>
</comment>
<evidence type="ECO:0000256" key="1">
    <source>
        <dbReference type="ARBA" id="ARBA00005953"/>
    </source>
</evidence>
<dbReference type="NCBIfam" id="TIGR00051">
    <property type="entry name" value="YbgC/FadM family acyl-CoA thioesterase"/>
    <property type="match status" value="1"/>
</dbReference>
<reference evidence="5" key="1">
    <citation type="journal article" date="2019" name="Int. J. Syst. Evol. Microbiol.">
        <title>The Global Catalogue of Microorganisms (GCM) 10K type strain sequencing project: providing services to taxonomists for standard genome sequencing and annotation.</title>
        <authorList>
            <consortium name="The Broad Institute Genomics Platform"/>
            <consortium name="The Broad Institute Genome Sequencing Center for Infectious Disease"/>
            <person name="Wu L."/>
            <person name="Ma J."/>
        </authorList>
    </citation>
    <scope>NUCLEOTIDE SEQUENCE [LARGE SCALE GENOMIC DNA]</scope>
    <source>
        <strain evidence="5">JCM 12928</strain>
    </source>
</reference>
<feature type="domain" description="Thioesterase" evidence="3">
    <location>
        <begin position="29"/>
        <end position="112"/>
    </location>
</feature>
<comment type="caution">
    <text evidence="4">The sequence shown here is derived from an EMBL/GenBank/DDBJ whole genome shotgun (WGS) entry which is preliminary data.</text>
</comment>
<dbReference type="Pfam" id="PF03061">
    <property type="entry name" value="4HBT"/>
    <property type="match status" value="1"/>
</dbReference>